<keyword evidence="3" id="KW-1185">Reference proteome</keyword>
<feature type="compositionally biased region" description="Acidic residues" evidence="1">
    <location>
        <begin position="71"/>
        <end position="83"/>
    </location>
</feature>
<name>A0A0S4JKN9_BODSA</name>
<organism evidence="2 3">
    <name type="scientific">Bodo saltans</name>
    <name type="common">Flagellated protozoan</name>
    <dbReference type="NCBI Taxonomy" id="75058"/>
    <lineage>
        <taxon>Eukaryota</taxon>
        <taxon>Discoba</taxon>
        <taxon>Euglenozoa</taxon>
        <taxon>Kinetoplastea</taxon>
        <taxon>Metakinetoplastina</taxon>
        <taxon>Eubodonida</taxon>
        <taxon>Bodonidae</taxon>
        <taxon>Bodo</taxon>
    </lineage>
</organism>
<feature type="region of interest" description="Disordered" evidence="1">
    <location>
        <begin position="54"/>
        <end position="153"/>
    </location>
</feature>
<dbReference type="EMBL" id="CYKH01001864">
    <property type="protein sequence ID" value="CUG90783.1"/>
    <property type="molecule type" value="Genomic_DNA"/>
</dbReference>
<proteinExistence type="predicted"/>
<evidence type="ECO:0000313" key="2">
    <source>
        <dbReference type="EMBL" id="CUG90783.1"/>
    </source>
</evidence>
<feature type="compositionally biased region" description="Acidic residues" evidence="1">
    <location>
        <begin position="93"/>
        <end position="108"/>
    </location>
</feature>
<dbReference type="Proteomes" id="UP000051952">
    <property type="component" value="Unassembled WGS sequence"/>
</dbReference>
<feature type="compositionally biased region" description="Polar residues" evidence="1">
    <location>
        <begin position="119"/>
        <end position="151"/>
    </location>
</feature>
<protein>
    <submittedName>
        <fullName evidence="2">Uncharacterized protein</fullName>
    </submittedName>
</protein>
<evidence type="ECO:0000313" key="3">
    <source>
        <dbReference type="Proteomes" id="UP000051952"/>
    </source>
</evidence>
<dbReference type="VEuPathDB" id="TriTrypDB:BSAL_28775"/>
<dbReference type="AlphaFoldDB" id="A0A0S4JKN9"/>
<reference evidence="3" key="1">
    <citation type="submission" date="2015-09" db="EMBL/GenBank/DDBJ databases">
        <authorList>
            <consortium name="Pathogen Informatics"/>
        </authorList>
    </citation>
    <scope>NUCLEOTIDE SEQUENCE [LARGE SCALE GENOMIC DNA]</scope>
    <source>
        <strain evidence="3">Lake Konstanz</strain>
    </source>
</reference>
<evidence type="ECO:0000256" key="1">
    <source>
        <dbReference type="SAM" id="MobiDB-lite"/>
    </source>
</evidence>
<accession>A0A0S4JKN9</accession>
<gene>
    <name evidence="2" type="ORF">BSAL_28775</name>
</gene>
<sequence>MDDYLQLNMNFMRAIQTGNADAALFFASEIEKKYPDNESVKQFKDILMKHSTKLAHERGISIPGTNAASVVEEEESESEDEDDNHSSNSGSDGNDDDDGASSGDEEEQGVPSPAREPTRPSSLPPSSKATRTPAASQQQQPSIRNLVTLNPNREIDDEVDRMFEDADRQIAEEMQRYAASRK</sequence>